<evidence type="ECO:0000313" key="2">
    <source>
        <dbReference type="EMBL" id="KAL2853198.1"/>
    </source>
</evidence>
<organism evidence="2 3">
    <name type="scientific">Aspergillus pseudodeflectus</name>
    <dbReference type="NCBI Taxonomy" id="176178"/>
    <lineage>
        <taxon>Eukaryota</taxon>
        <taxon>Fungi</taxon>
        <taxon>Dikarya</taxon>
        <taxon>Ascomycota</taxon>
        <taxon>Pezizomycotina</taxon>
        <taxon>Eurotiomycetes</taxon>
        <taxon>Eurotiomycetidae</taxon>
        <taxon>Eurotiales</taxon>
        <taxon>Aspergillaceae</taxon>
        <taxon>Aspergillus</taxon>
        <taxon>Aspergillus subgen. Nidulantes</taxon>
    </lineage>
</organism>
<dbReference type="EMBL" id="JBFXLR010000014">
    <property type="protein sequence ID" value="KAL2853198.1"/>
    <property type="molecule type" value="Genomic_DNA"/>
</dbReference>
<reference evidence="2 3" key="1">
    <citation type="submission" date="2024-07" db="EMBL/GenBank/DDBJ databases">
        <title>Section-level genome sequencing and comparative genomics of Aspergillus sections Usti and Cavernicolus.</title>
        <authorList>
            <consortium name="Lawrence Berkeley National Laboratory"/>
            <person name="Nybo J.L."/>
            <person name="Vesth T.C."/>
            <person name="Theobald S."/>
            <person name="Frisvad J.C."/>
            <person name="Larsen T.O."/>
            <person name="Kjaerboelling I."/>
            <person name="Rothschild-Mancinelli K."/>
            <person name="Lyhne E.K."/>
            <person name="Kogle M.E."/>
            <person name="Barry K."/>
            <person name="Clum A."/>
            <person name="Na H."/>
            <person name="Ledsgaard L."/>
            <person name="Lin J."/>
            <person name="Lipzen A."/>
            <person name="Kuo A."/>
            <person name="Riley R."/>
            <person name="Mondo S."/>
            <person name="LaButti K."/>
            <person name="Haridas S."/>
            <person name="Pangalinan J."/>
            <person name="Salamov A.A."/>
            <person name="Simmons B.A."/>
            <person name="Magnuson J.K."/>
            <person name="Chen J."/>
            <person name="Drula E."/>
            <person name="Henrissat B."/>
            <person name="Wiebenga A."/>
            <person name="Lubbers R.J."/>
            <person name="Gomes A.C."/>
            <person name="Macurrencykelacurrency M.R."/>
            <person name="Stajich J."/>
            <person name="Grigoriev I.V."/>
            <person name="Mortensen U.H."/>
            <person name="De vries R.P."/>
            <person name="Baker S.E."/>
            <person name="Andersen M.R."/>
        </authorList>
    </citation>
    <scope>NUCLEOTIDE SEQUENCE [LARGE SCALE GENOMIC DNA]</scope>
    <source>
        <strain evidence="2 3">CBS 756.74</strain>
    </source>
</reference>
<dbReference type="RefSeq" id="XP_070900839.1">
    <property type="nucleotide sequence ID" value="XM_071039713.1"/>
</dbReference>
<evidence type="ECO:0000313" key="3">
    <source>
        <dbReference type="Proteomes" id="UP001610444"/>
    </source>
</evidence>
<gene>
    <name evidence="2" type="ORF">BJX68DRAFT_234165</name>
</gene>
<dbReference type="Gene3D" id="3.30.70.100">
    <property type="match status" value="1"/>
</dbReference>
<dbReference type="GeneID" id="98154877"/>
<protein>
    <recommendedName>
        <fullName evidence="1">ABM domain-containing protein</fullName>
    </recommendedName>
</protein>
<dbReference type="InterPro" id="IPR011008">
    <property type="entry name" value="Dimeric_a/b-barrel"/>
</dbReference>
<dbReference type="PROSITE" id="PS51725">
    <property type="entry name" value="ABM"/>
    <property type="match status" value="1"/>
</dbReference>
<comment type="caution">
    <text evidence="2">The sequence shown here is derived from an EMBL/GenBank/DDBJ whole genome shotgun (WGS) entry which is preliminary data.</text>
</comment>
<dbReference type="SUPFAM" id="SSF54909">
    <property type="entry name" value="Dimeric alpha+beta barrel"/>
    <property type="match status" value="1"/>
</dbReference>
<accession>A0ABR4KPM9</accession>
<feature type="domain" description="ABM" evidence="1">
    <location>
        <begin position="11"/>
        <end position="102"/>
    </location>
</feature>
<proteinExistence type="predicted"/>
<dbReference type="Proteomes" id="UP001610444">
    <property type="component" value="Unassembled WGS sequence"/>
</dbReference>
<dbReference type="Pfam" id="PF03992">
    <property type="entry name" value="ABM"/>
    <property type="match status" value="1"/>
</dbReference>
<evidence type="ECO:0000259" key="1">
    <source>
        <dbReference type="PROSITE" id="PS51725"/>
    </source>
</evidence>
<keyword evidence="3" id="KW-1185">Reference proteome</keyword>
<sequence length="113" mass="13299">MTMSSPAQTGFNIQATLFFAPEDTPRVLEALKPVYEQTIAEPECLSFQVYQLRDDPGQILLVEDWETPLDRYMTERLKVDYMQEFFAIIQPLFTRPQEVKVFDRLGQFHHIEL</sequence>
<dbReference type="InterPro" id="IPR007138">
    <property type="entry name" value="ABM_dom"/>
</dbReference>
<name>A0ABR4KPM9_9EURO</name>